<evidence type="ECO:0000313" key="2">
    <source>
        <dbReference type="Proteomes" id="UP001066276"/>
    </source>
</evidence>
<proteinExistence type="predicted"/>
<dbReference type="Proteomes" id="UP001066276">
    <property type="component" value="Chromosome 1_1"/>
</dbReference>
<comment type="caution">
    <text evidence="1">The sequence shown here is derived from an EMBL/GenBank/DDBJ whole genome shotgun (WGS) entry which is preliminary data.</text>
</comment>
<organism evidence="1 2">
    <name type="scientific">Pleurodeles waltl</name>
    <name type="common">Iberian ribbed newt</name>
    <dbReference type="NCBI Taxonomy" id="8319"/>
    <lineage>
        <taxon>Eukaryota</taxon>
        <taxon>Metazoa</taxon>
        <taxon>Chordata</taxon>
        <taxon>Craniata</taxon>
        <taxon>Vertebrata</taxon>
        <taxon>Euteleostomi</taxon>
        <taxon>Amphibia</taxon>
        <taxon>Batrachia</taxon>
        <taxon>Caudata</taxon>
        <taxon>Salamandroidea</taxon>
        <taxon>Salamandridae</taxon>
        <taxon>Pleurodelinae</taxon>
        <taxon>Pleurodeles</taxon>
    </lineage>
</organism>
<name>A0AAV7WJV1_PLEWA</name>
<reference evidence="1" key="1">
    <citation type="journal article" date="2022" name="bioRxiv">
        <title>Sequencing and chromosome-scale assembly of the giantPleurodeles waltlgenome.</title>
        <authorList>
            <person name="Brown T."/>
            <person name="Elewa A."/>
            <person name="Iarovenko S."/>
            <person name="Subramanian E."/>
            <person name="Araus A.J."/>
            <person name="Petzold A."/>
            <person name="Susuki M."/>
            <person name="Suzuki K.-i.T."/>
            <person name="Hayashi T."/>
            <person name="Toyoda A."/>
            <person name="Oliveira C."/>
            <person name="Osipova E."/>
            <person name="Leigh N.D."/>
            <person name="Simon A."/>
            <person name="Yun M.H."/>
        </authorList>
    </citation>
    <scope>NUCLEOTIDE SEQUENCE</scope>
    <source>
        <strain evidence="1">20211129_DDA</strain>
        <tissue evidence="1">Liver</tissue>
    </source>
</reference>
<evidence type="ECO:0000313" key="1">
    <source>
        <dbReference type="EMBL" id="KAJ1214323.1"/>
    </source>
</evidence>
<keyword evidence="2" id="KW-1185">Reference proteome</keyword>
<dbReference type="EMBL" id="JANPWB010000001">
    <property type="protein sequence ID" value="KAJ1214323.1"/>
    <property type="molecule type" value="Genomic_DNA"/>
</dbReference>
<gene>
    <name evidence="1" type="ORF">NDU88_001942</name>
</gene>
<protein>
    <submittedName>
        <fullName evidence="1">Uncharacterized protein</fullName>
    </submittedName>
</protein>
<dbReference type="AlphaFoldDB" id="A0AAV7WJV1"/>
<sequence length="79" mass="8490">MALIVKSFVRKCEYLELTFLLDQEPVEGSEVGPNSIVENIAVVKTAGDQCMFDSFSGVGGDPFENLMEQSEDVEAGGGD</sequence>
<accession>A0AAV7WJV1</accession>